<dbReference type="InterPro" id="IPR002121">
    <property type="entry name" value="HRDC_dom"/>
</dbReference>
<evidence type="ECO:0000313" key="21">
    <source>
        <dbReference type="EMBL" id="HJB91913.1"/>
    </source>
</evidence>
<evidence type="ECO:0000256" key="14">
    <source>
        <dbReference type="ARBA" id="ARBA00023235"/>
    </source>
</evidence>
<keyword evidence="11" id="KW-0238">DNA-binding</keyword>
<dbReference type="InterPro" id="IPR004589">
    <property type="entry name" value="DNA_helicase_ATP-dep_RecQ"/>
</dbReference>
<feature type="domain" description="HRDC" evidence="18">
    <location>
        <begin position="554"/>
        <end position="634"/>
    </location>
</feature>
<keyword evidence="12" id="KW-0233">DNA recombination</keyword>
<dbReference type="PROSITE" id="PS50967">
    <property type="entry name" value="HRDC"/>
    <property type="match status" value="1"/>
</dbReference>
<evidence type="ECO:0000259" key="18">
    <source>
        <dbReference type="PROSITE" id="PS50967"/>
    </source>
</evidence>
<dbReference type="PANTHER" id="PTHR13710">
    <property type="entry name" value="DNA HELICASE RECQ FAMILY MEMBER"/>
    <property type="match status" value="1"/>
</dbReference>
<evidence type="ECO:0000256" key="4">
    <source>
        <dbReference type="ARBA" id="ARBA00022723"/>
    </source>
</evidence>
<dbReference type="InterPro" id="IPR018982">
    <property type="entry name" value="RQC_domain"/>
</dbReference>
<dbReference type="NCBIfam" id="TIGR00614">
    <property type="entry name" value="recQ_fam"/>
    <property type="match status" value="1"/>
</dbReference>
<dbReference type="InterPro" id="IPR014001">
    <property type="entry name" value="Helicase_ATP-bd"/>
</dbReference>
<dbReference type="InterPro" id="IPR036390">
    <property type="entry name" value="WH_DNA-bd_sf"/>
</dbReference>
<dbReference type="InterPro" id="IPR036388">
    <property type="entry name" value="WH-like_DNA-bd_sf"/>
</dbReference>
<feature type="compositionally biased region" description="Low complexity" evidence="17">
    <location>
        <begin position="528"/>
        <end position="546"/>
    </location>
</feature>
<dbReference type="GO" id="GO:0043138">
    <property type="term" value="F:3'-5' DNA helicase activity"/>
    <property type="evidence" value="ECO:0007669"/>
    <property type="project" value="UniProtKB-EC"/>
</dbReference>
<evidence type="ECO:0000256" key="1">
    <source>
        <dbReference type="ARBA" id="ARBA00001946"/>
    </source>
</evidence>
<dbReference type="InterPro" id="IPR032284">
    <property type="entry name" value="RecQ_Zn-bd"/>
</dbReference>
<evidence type="ECO:0000259" key="20">
    <source>
        <dbReference type="PROSITE" id="PS51194"/>
    </source>
</evidence>
<keyword evidence="6" id="KW-0227">DNA damage</keyword>
<dbReference type="Pfam" id="PF00270">
    <property type="entry name" value="DEAD"/>
    <property type="match status" value="1"/>
</dbReference>
<evidence type="ECO:0000256" key="10">
    <source>
        <dbReference type="ARBA" id="ARBA00022840"/>
    </source>
</evidence>
<evidence type="ECO:0000256" key="16">
    <source>
        <dbReference type="NCBIfam" id="TIGR01389"/>
    </source>
</evidence>
<evidence type="ECO:0000256" key="6">
    <source>
        <dbReference type="ARBA" id="ARBA00022763"/>
    </source>
</evidence>
<keyword evidence="7 21" id="KW-0378">Hydrolase</keyword>
<dbReference type="Gene3D" id="1.10.150.80">
    <property type="entry name" value="HRDC domain"/>
    <property type="match status" value="1"/>
</dbReference>
<dbReference type="GO" id="GO:0006281">
    <property type="term" value="P:DNA repair"/>
    <property type="evidence" value="ECO:0007669"/>
    <property type="project" value="UniProtKB-KW"/>
</dbReference>
<dbReference type="Gene3D" id="3.40.50.300">
    <property type="entry name" value="P-loop containing nucleotide triphosphate hydrolases"/>
    <property type="match status" value="2"/>
</dbReference>
<feature type="domain" description="Helicase C-terminal" evidence="20">
    <location>
        <begin position="208"/>
        <end position="376"/>
    </location>
</feature>
<dbReference type="FunFam" id="3.40.50.300:FF:001389">
    <property type="entry name" value="ATP-dependent DNA helicase RecQ"/>
    <property type="match status" value="1"/>
</dbReference>
<evidence type="ECO:0000256" key="12">
    <source>
        <dbReference type="ARBA" id="ARBA00023172"/>
    </source>
</evidence>
<keyword evidence="14" id="KW-0413">Isomerase</keyword>
<comment type="catalytic activity">
    <reaction evidence="15">
        <text>Couples ATP hydrolysis with the unwinding of duplex DNA by translocating in the 3'-5' direction.</text>
        <dbReference type="EC" id="5.6.2.4"/>
    </reaction>
</comment>
<reference evidence="21" key="2">
    <citation type="submission" date="2021-04" db="EMBL/GenBank/DDBJ databases">
        <authorList>
            <person name="Gilroy R."/>
        </authorList>
    </citation>
    <scope>NUCLEOTIDE SEQUENCE</scope>
    <source>
        <strain evidence="21">USAMLcec3-2134</strain>
    </source>
</reference>
<evidence type="ECO:0000313" key="22">
    <source>
        <dbReference type="Proteomes" id="UP000886883"/>
    </source>
</evidence>
<dbReference type="GO" id="GO:0030894">
    <property type="term" value="C:replisome"/>
    <property type="evidence" value="ECO:0007669"/>
    <property type="project" value="TreeGrafter"/>
</dbReference>
<evidence type="ECO:0000256" key="3">
    <source>
        <dbReference type="ARBA" id="ARBA00005446"/>
    </source>
</evidence>
<dbReference type="PROSITE" id="PS51194">
    <property type="entry name" value="HELICASE_CTER"/>
    <property type="match status" value="1"/>
</dbReference>
<dbReference type="Pfam" id="PF16124">
    <property type="entry name" value="RecQ_Zn_bind"/>
    <property type="match status" value="1"/>
</dbReference>
<dbReference type="EMBL" id="DWXE01000040">
    <property type="protein sequence ID" value="HJB91913.1"/>
    <property type="molecule type" value="Genomic_DNA"/>
</dbReference>
<protein>
    <recommendedName>
        <fullName evidence="16">DNA helicase RecQ</fullName>
        <ecNumber evidence="16">5.6.2.4</ecNumber>
    </recommendedName>
</protein>
<dbReference type="GO" id="GO:0006310">
    <property type="term" value="P:DNA recombination"/>
    <property type="evidence" value="ECO:0007669"/>
    <property type="project" value="UniProtKB-UniRule"/>
</dbReference>
<dbReference type="InterPro" id="IPR011545">
    <property type="entry name" value="DEAD/DEAH_box_helicase_dom"/>
</dbReference>
<evidence type="ECO:0000256" key="7">
    <source>
        <dbReference type="ARBA" id="ARBA00022801"/>
    </source>
</evidence>
<dbReference type="InterPro" id="IPR044876">
    <property type="entry name" value="HRDC_dom_sf"/>
</dbReference>
<dbReference type="Pfam" id="PF00570">
    <property type="entry name" value="HRDC"/>
    <property type="match status" value="1"/>
</dbReference>
<evidence type="ECO:0000256" key="5">
    <source>
        <dbReference type="ARBA" id="ARBA00022741"/>
    </source>
</evidence>
<dbReference type="GO" id="GO:0043590">
    <property type="term" value="C:bacterial nucleoid"/>
    <property type="evidence" value="ECO:0007669"/>
    <property type="project" value="TreeGrafter"/>
</dbReference>
<dbReference type="Pfam" id="PF00271">
    <property type="entry name" value="Helicase_C"/>
    <property type="match status" value="1"/>
</dbReference>
<dbReference type="InterPro" id="IPR027417">
    <property type="entry name" value="P-loop_NTPase"/>
</dbReference>
<evidence type="ECO:0000256" key="8">
    <source>
        <dbReference type="ARBA" id="ARBA00022806"/>
    </source>
</evidence>
<feature type="region of interest" description="Disordered" evidence="17">
    <location>
        <begin position="527"/>
        <end position="560"/>
    </location>
</feature>
<feature type="domain" description="Helicase ATP-binding" evidence="19">
    <location>
        <begin position="32"/>
        <end position="201"/>
    </location>
</feature>
<evidence type="ECO:0000256" key="9">
    <source>
        <dbReference type="ARBA" id="ARBA00022833"/>
    </source>
</evidence>
<dbReference type="Gene3D" id="1.10.10.10">
    <property type="entry name" value="Winged helix-like DNA-binding domain superfamily/Winged helix DNA-binding domain"/>
    <property type="match status" value="1"/>
</dbReference>
<evidence type="ECO:0000256" key="15">
    <source>
        <dbReference type="ARBA" id="ARBA00034617"/>
    </source>
</evidence>
<organism evidence="21 22">
    <name type="scientific">Candidatus Eisenbergiella merdigallinarum</name>
    <dbReference type="NCBI Taxonomy" id="2838552"/>
    <lineage>
        <taxon>Bacteria</taxon>
        <taxon>Bacillati</taxon>
        <taxon>Bacillota</taxon>
        <taxon>Clostridia</taxon>
        <taxon>Lachnospirales</taxon>
        <taxon>Lachnospiraceae</taxon>
        <taxon>Eisenbergiella</taxon>
    </lineage>
</organism>
<evidence type="ECO:0000256" key="11">
    <source>
        <dbReference type="ARBA" id="ARBA00023125"/>
    </source>
</evidence>
<evidence type="ECO:0000259" key="19">
    <source>
        <dbReference type="PROSITE" id="PS51192"/>
    </source>
</evidence>
<dbReference type="CDD" id="cd18794">
    <property type="entry name" value="SF2_C_RecQ"/>
    <property type="match status" value="1"/>
</dbReference>
<dbReference type="Pfam" id="PF09382">
    <property type="entry name" value="RQC"/>
    <property type="match status" value="1"/>
</dbReference>
<keyword evidence="9" id="KW-0862">Zinc</keyword>
<sequence length="634" mass="71173">MSDLKYTLRTKEEILKSYYGYSSFREGQEELIDCLLSGQDVCGIMPTGAGKSVCYQVPALLMPAVTLVISPLISLMKDQVRALNQMGVHAAWLNSSLSFAQYKKALEYAKEGRYKIIYVAPERLLTEGFLDFAQNASISMLAVDEAHCVSQWGQDFRPSYLKIPEFLSRLSARPVVGAFTATATKEVRNDIVSMLGLENPHVTVTGFDRKNLYFEVRHEKDKYRAIRAYLSSHPGQSGIIYCATRKAVEEVCDRLNGDGFPATRYHAGLSDEERRKNQEAFTYDEAPVMVATNAFGMGIDKSNVRFVLHYNMPKNMESYYQEAGRAGRDGAAADCILFYSGQDVITNQFFIERDRENEELTGEALELVRSRDRERLKKMTFYCHTTDCLRDYMLRYFGEYGGSFCGNCGNCKTGFETVDISLIANDLIGCVLTSGMRFGINAILDALRGSRSEKVLRFGLDQNRYYGSQAGQTIVFLRQVCQYLILTEYLAVTDDQFPILKVKEKGLTFYSEDGELRPVLTMKAARKTTQPPAGAGASAGQPQTGAKTHRNGASRPGSAPFEELRSLRTQIARREHVPPYLVFSDKTLESMCVLLPQNKEEMLAVHGVGELKYQKYGEPFLALCRKLAGESEEF</sequence>
<evidence type="ECO:0000256" key="2">
    <source>
        <dbReference type="ARBA" id="ARBA00001947"/>
    </source>
</evidence>
<dbReference type="InterPro" id="IPR006293">
    <property type="entry name" value="DNA_helicase_ATP-dep_RecQ_bac"/>
</dbReference>
<name>A0A9D2SEE7_9FIRM</name>
<reference evidence="21" key="1">
    <citation type="journal article" date="2021" name="PeerJ">
        <title>Extensive microbial diversity within the chicken gut microbiome revealed by metagenomics and culture.</title>
        <authorList>
            <person name="Gilroy R."/>
            <person name="Ravi A."/>
            <person name="Getino M."/>
            <person name="Pursley I."/>
            <person name="Horton D.L."/>
            <person name="Alikhan N.F."/>
            <person name="Baker D."/>
            <person name="Gharbi K."/>
            <person name="Hall N."/>
            <person name="Watson M."/>
            <person name="Adriaenssens E.M."/>
            <person name="Foster-Nyarko E."/>
            <person name="Jarju S."/>
            <person name="Secka A."/>
            <person name="Antonio M."/>
            <person name="Oren A."/>
            <person name="Chaudhuri R.R."/>
            <person name="La Ragione R."/>
            <person name="Hildebrand F."/>
            <person name="Pallen M.J."/>
        </authorList>
    </citation>
    <scope>NUCLEOTIDE SEQUENCE</scope>
    <source>
        <strain evidence="21">USAMLcec3-2134</strain>
    </source>
</reference>
<keyword evidence="5" id="KW-0547">Nucleotide-binding</keyword>
<proteinExistence type="inferred from homology"/>
<comment type="cofactor">
    <cofactor evidence="1">
        <name>Mg(2+)</name>
        <dbReference type="ChEBI" id="CHEBI:18420"/>
    </cofactor>
</comment>
<dbReference type="AlphaFoldDB" id="A0A9D2SEE7"/>
<keyword evidence="4" id="KW-0479">Metal-binding</keyword>
<keyword evidence="8 21" id="KW-0347">Helicase</keyword>
<dbReference type="PROSITE" id="PS51192">
    <property type="entry name" value="HELICASE_ATP_BIND_1"/>
    <property type="match status" value="1"/>
</dbReference>
<comment type="caution">
    <text evidence="21">The sequence shown here is derived from an EMBL/GenBank/DDBJ whole genome shotgun (WGS) entry which is preliminary data.</text>
</comment>
<dbReference type="GO" id="GO:0005737">
    <property type="term" value="C:cytoplasm"/>
    <property type="evidence" value="ECO:0007669"/>
    <property type="project" value="TreeGrafter"/>
</dbReference>
<dbReference type="InterPro" id="IPR010997">
    <property type="entry name" value="HRDC-like_sf"/>
</dbReference>
<dbReference type="SMART" id="SM00956">
    <property type="entry name" value="RQC"/>
    <property type="match status" value="1"/>
</dbReference>
<dbReference type="SMART" id="SM00487">
    <property type="entry name" value="DEXDc"/>
    <property type="match status" value="1"/>
</dbReference>
<dbReference type="GO" id="GO:0009378">
    <property type="term" value="F:four-way junction helicase activity"/>
    <property type="evidence" value="ECO:0007669"/>
    <property type="project" value="TreeGrafter"/>
</dbReference>
<evidence type="ECO:0000256" key="13">
    <source>
        <dbReference type="ARBA" id="ARBA00023204"/>
    </source>
</evidence>
<evidence type="ECO:0000256" key="17">
    <source>
        <dbReference type="SAM" id="MobiDB-lite"/>
    </source>
</evidence>
<dbReference type="GO" id="GO:0006260">
    <property type="term" value="P:DNA replication"/>
    <property type="evidence" value="ECO:0007669"/>
    <property type="project" value="InterPro"/>
</dbReference>
<dbReference type="GO" id="GO:0003677">
    <property type="term" value="F:DNA binding"/>
    <property type="evidence" value="ECO:0007669"/>
    <property type="project" value="UniProtKB-KW"/>
</dbReference>
<keyword evidence="10" id="KW-0067">ATP-binding</keyword>
<dbReference type="GO" id="GO:0005524">
    <property type="term" value="F:ATP binding"/>
    <property type="evidence" value="ECO:0007669"/>
    <property type="project" value="UniProtKB-KW"/>
</dbReference>
<dbReference type="SUPFAM" id="SSF47819">
    <property type="entry name" value="HRDC-like"/>
    <property type="match status" value="1"/>
</dbReference>
<keyword evidence="13" id="KW-0234">DNA repair</keyword>
<accession>A0A9D2SEE7</accession>
<gene>
    <name evidence="21" type="primary">recQ</name>
    <name evidence="21" type="ORF">H9763_10695</name>
</gene>
<dbReference type="SMART" id="SM00490">
    <property type="entry name" value="HELICc"/>
    <property type="match status" value="1"/>
</dbReference>
<dbReference type="SUPFAM" id="SSF46785">
    <property type="entry name" value="Winged helix' DNA-binding domain"/>
    <property type="match status" value="1"/>
</dbReference>
<dbReference type="GO" id="GO:0009432">
    <property type="term" value="P:SOS response"/>
    <property type="evidence" value="ECO:0007669"/>
    <property type="project" value="UniProtKB-UniRule"/>
</dbReference>
<dbReference type="InterPro" id="IPR001650">
    <property type="entry name" value="Helicase_C-like"/>
</dbReference>
<dbReference type="NCBIfam" id="TIGR01389">
    <property type="entry name" value="recQ"/>
    <property type="match status" value="1"/>
</dbReference>
<comment type="cofactor">
    <cofactor evidence="2">
        <name>Zn(2+)</name>
        <dbReference type="ChEBI" id="CHEBI:29105"/>
    </cofactor>
</comment>
<dbReference type="EC" id="5.6.2.4" evidence="16"/>
<dbReference type="Proteomes" id="UP000886883">
    <property type="component" value="Unassembled WGS sequence"/>
</dbReference>
<dbReference type="PANTHER" id="PTHR13710:SF105">
    <property type="entry name" value="ATP-DEPENDENT DNA HELICASE Q1"/>
    <property type="match status" value="1"/>
</dbReference>
<dbReference type="CDD" id="cd17920">
    <property type="entry name" value="DEXHc_RecQ"/>
    <property type="match status" value="1"/>
</dbReference>
<dbReference type="GO" id="GO:0046872">
    <property type="term" value="F:metal ion binding"/>
    <property type="evidence" value="ECO:0007669"/>
    <property type="project" value="UniProtKB-KW"/>
</dbReference>
<dbReference type="SMART" id="SM00341">
    <property type="entry name" value="HRDC"/>
    <property type="match status" value="1"/>
</dbReference>
<dbReference type="GO" id="GO:0016787">
    <property type="term" value="F:hydrolase activity"/>
    <property type="evidence" value="ECO:0007669"/>
    <property type="project" value="UniProtKB-KW"/>
</dbReference>
<comment type="similarity">
    <text evidence="3">Belongs to the helicase family. RecQ subfamily.</text>
</comment>
<dbReference type="SUPFAM" id="SSF52540">
    <property type="entry name" value="P-loop containing nucleoside triphosphate hydrolases"/>
    <property type="match status" value="1"/>
</dbReference>